<sequence length="233" mass="26185">MRYVTYALTPERGYFDPGEVVFRECGVVLRSIQEQSLLTDGTAVMLYEAEATRDQIDESFAHAGDKVIDYQVADAGDHVMLQVHYHPSDLIRNLLELHDSYATHLDFPLEFVDPSISSLRVSVIGAKEQLQEQIAATREEVDVTIERIGDYDPGTDRRFAGLTERQREVLLVAVEKGYYESPREATYDDIAADLDCSASAVGKHLRRIESELVDAAVSDRAIGEFRDTLAEIR</sequence>
<keyword evidence="2" id="KW-0804">Transcription</keyword>
<dbReference type="Pfam" id="PF24278">
    <property type="entry name" value="HVO_0513_N"/>
    <property type="match status" value="1"/>
</dbReference>
<evidence type="ECO:0000259" key="4">
    <source>
        <dbReference type="Pfam" id="PF24278"/>
    </source>
</evidence>
<gene>
    <name evidence="5" type="ORF">SAMN05216218_11193</name>
</gene>
<dbReference type="InterPro" id="IPR007050">
    <property type="entry name" value="HTH_bacterioopsin"/>
</dbReference>
<organism evidence="5 6">
    <name type="scientific">Halorientalis regularis</name>
    <dbReference type="NCBI Taxonomy" id="660518"/>
    <lineage>
        <taxon>Archaea</taxon>
        <taxon>Methanobacteriati</taxon>
        <taxon>Methanobacteriota</taxon>
        <taxon>Stenosarchaea group</taxon>
        <taxon>Halobacteria</taxon>
        <taxon>Halobacteriales</taxon>
        <taxon>Haloarculaceae</taxon>
        <taxon>Halorientalis</taxon>
    </lineage>
</organism>
<protein>
    <submittedName>
        <fullName evidence="5">HTH DNA binding domain-containing protein</fullName>
    </submittedName>
</protein>
<reference evidence="6" key="1">
    <citation type="submission" date="2016-10" db="EMBL/GenBank/DDBJ databases">
        <authorList>
            <person name="Varghese N."/>
            <person name="Submissions S."/>
        </authorList>
    </citation>
    <scope>NUCLEOTIDE SEQUENCE [LARGE SCALE GENOMIC DNA]</scope>
    <source>
        <strain evidence="6">IBRC-M 10760</strain>
    </source>
</reference>
<dbReference type="PANTHER" id="PTHR34236">
    <property type="entry name" value="DIMETHYL SULFOXIDE REDUCTASE TRANSCRIPTIONAL ACTIVATOR"/>
    <property type="match status" value="1"/>
</dbReference>
<dbReference type="InterPro" id="IPR056493">
    <property type="entry name" value="HVO_0513_N"/>
</dbReference>
<evidence type="ECO:0000313" key="6">
    <source>
        <dbReference type="Proteomes" id="UP000199076"/>
    </source>
</evidence>
<dbReference type="EMBL" id="FNBK01000011">
    <property type="protein sequence ID" value="SDF91667.1"/>
    <property type="molecule type" value="Genomic_DNA"/>
</dbReference>
<dbReference type="InterPro" id="IPR036388">
    <property type="entry name" value="WH-like_DNA-bd_sf"/>
</dbReference>
<dbReference type="AlphaFoldDB" id="A0A1G7PZC0"/>
<dbReference type="Gene3D" id="1.10.10.10">
    <property type="entry name" value="Winged helix-like DNA-binding domain superfamily/Winged helix DNA-binding domain"/>
    <property type="match status" value="1"/>
</dbReference>
<evidence type="ECO:0000259" key="3">
    <source>
        <dbReference type="Pfam" id="PF04967"/>
    </source>
</evidence>
<feature type="domain" description="HTH bat-type" evidence="3">
    <location>
        <begin position="162"/>
        <end position="213"/>
    </location>
</feature>
<feature type="domain" description="HVO-0513-like N-terminal" evidence="4">
    <location>
        <begin position="17"/>
        <end position="151"/>
    </location>
</feature>
<keyword evidence="1" id="KW-0805">Transcription regulation</keyword>
<dbReference type="PANTHER" id="PTHR34236:SF1">
    <property type="entry name" value="DIMETHYL SULFOXIDE REDUCTASE TRANSCRIPTIONAL ACTIVATOR"/>
    <property type="match status" value="1"/>
</dbReference>
<dbReference type="OrthoDB" id="27447at2157"/>
<dbReference type="Proteomes" id="UP000199076">
    <property type="component" value="Unassembled WGS sequence"/>
</dbReference>
<dbReference type="Pfam" id="PF04967">
    <property type="entry name" value="HTH_10"/>
    <property type="match status" value="1"/>
</dbReference>
<name>A0A1G7PZC0_9EURY</name>
<keyword evidence="6" id="KW-1185">Reference proteome</keyword>
<accession>A0A1G7PZC0</accession>
<dbReference type="RefSeq" id="WP_092693655.1">
    <property type="nucleotide sequence ID" value="NZ_FNBK01000011.1"/>
</dbReference>
<evidence type="ECO:0000313" key="5">
    <source>
        <dbReference type="EMBL" id="SDF91667.1"/>
    </source>
</evidence>
<proteinExistence type="predicted"/>
<evidence type="ECO:0000256" key="1">
    <source>
        <dbReference type="ARBA" id="ARBA00023015"/>
    </source>
</evidence>
<evidence type="ECO:0000256" key="2">
    <source>
        <dbReference type="ARBA" id="ARBA00023163"/>
    </source>
</evidence>